<evidence type="ECO:0000313" key="2">
    <source>
        <dbReference type="Proteomes" id="UP000037820"/>
    </source>
</evidence>
<reference evidence="1 2" key="1">
    <citation type="submission" date="2015-07" db="EMBL/GenBank/DDBJ databases">
        <title>Whole genome sequencing of endophytes isolated from poison ivy (Toxicodendron radicans).</title>
        <authorList>
            <person name="Tran P.N."/>
            <person name="Lee Y.P."/>
            <person name="Gan H.M."/>
            <person name="Savka M.A."/>
        </authorList>
    </citation>
    <scope>NUCLEOTIDE SEQUENCE [LARGE SCALE GENOMIC DNA]</scope>
    <source>
        <strain evidence="1 2">RIT-PI-g</strain>
    </source>
</reference>
<evidence type="ECO:0000313" key="1">
    <source>
        <dbReference type="EMBL" id="KPG69245.1"/>
    </source>
</evidence>
<protein>
    <submittedName>
        <fullName evidence="1">Uncharacterized protein</fullName>
    </submittedName>
</protein>
<proteinExistence type="predicted"/>
<accession>A0ABR5M128</accession>
<dbReference type="EMBL" id="LHOY01000047">
    <property type="protein sequence ID" value="KPG69245.1"/>
    <property type="molecule type" value="Genomic_DNA"/>
</dbReference>
<sequence length="71" mass="7647">MPGDDFLLPAIAEGINMLVDLVERAPIVMVLTTEVVGDVGFTPFQVVFELVLFAVATPMANDAPFVIGLWL</sequence>
<keyword evidence="2" id="KW-1185">Reference proteome</keyword>
<name>A0ABR5M128_9PSED</name>
<organism evidence="1 2">
    <name type="scientific">Pseudomonas libanensis</name>
    <dbReference type="NCBI Taxonomy" id="75588"/>
    <lineage>
        <taxon>Bacteria</taxon>
        <taxon>Pseudomonadati</taxon>
        <taxon>Pseudomonadota</taxon>
        <taxon>Gammaproteobacteria</taxon>
        <taxon>Pseudomonadales</taxon>
        <taxon>Pseudomonadaceae</taxon>
        <taxon>Pseudomonas</taxon>
    </lineage>
</organism>
<gene>
    <name evidence="1" type="ORF">AEQ48_25780</name>
</gene>
<dbReference type="Proteomes" id="UP000037820">
    <property type="component" value="Unassembled WGS sequence"/>
</dbReference>
<comment type="caution">
    <text evidence="1">The sequence shown here is derived from an EMBL/GenBank/DDBJ whole genome shotgun (WGS) entry which is preliminary data.</text>
</comment>